<keyword evidence="5" id="KW-0067">ATP-binding</keyword>
<accession>J9DIB4</accession>
<dbReference type="InterPro" id="IPR004154">
    <property type="entry name" value="Anticodon-bd"/>
</dbReference>
<dbReference type="CDD" id="cd00862">
    <property type="entry name" value="ProRS_anticodon_zinc"/>
    <property type="match status" value="1"/>
</dbReference>
<dbReference type="GO" id="GO:0017101">
    <property type="term" value="C:aminoacyl-tRNA synthetase multienzyme complex"/>
    <property type="evidence" value="ECO:0007669"/>
    <property type="project" value="TreeGrafter"/>
</dbReference>
<evidence type="ECO:0000256" key="4">
    <source>
        <dbReference type="ARBA" id="ARBA00022741"/>
    </source>
</evidence>
<evidence type="ECO:0000313" key="11">
    <source>
        <dbReference type="EMBL" id="EJW02365.1"/>
    </source>
</evidence>
<evidence type="ECO:0000256" key="7">
    <source>
        <dbReference type="ARBA" id="ARBA00023146"/>
    </source>
</evidence>
<dbReference type="InterPro" id="IPR017449">
    <property type="entry name" value="Pro-tRNA_synth_II"/>
</dbReference>
<dbReference type="Proteomes" id="UP000003163">
    <property type="component" value="Unassembled WGS sequence"/>
</dbReference>
<keyword evidence="7" id="KW-0030">Aminoacyl-tRNA synthetase</keyword>
<dbReference type="OMA" id="GWKYLNW"/>
<keyword evidence="3" id="KW-0436">Ligase</keyword>
<proteinExistence type="inferred from homology"/>
<evidence type="ECO:0000313" key="12">
    <source>
        <dbReference type="Proteomes" id="UP000003163"/>
    </source>
</evidence>
<evidence type="ECO:0000256" key="9">
    <source>
        <dbReference type="ARBA" id="ARBA00047671"/>
    </source>
</evidence>
<comment type="caution">
    <text evidence="11">The sequence shown here is derived from an EMBL/GenBank/DDBJ whole genome shotgun (WGS) entry which is preliminary data.</text>
</comment>
<dbReference type="InterPro" id="IPR036621">
    <property type="entry name" value="Anticodon-bd_dom_sf"/>
</dbReference>
<evidence type="ECO:0000256" key="1">
    <source>
        <dbReference type="ARBA" id="ARBA00008226"/>
    </source>
</evidence>
<feature type="domain" description="Proline-tRNA ligase class II C-terminal" evidence="10">
    <location>
        <begin position="193"/>
        <end position="271"/>
    </location>
</feature>
<dbReference type="SUPFAM" id="SSF52954">
    <property type="entry name" value="Class II aaRS ABD-related"/>
    <property type="match status" value="1"/>
</dbReference>
<dbReference type="GO" id="GO:0005524">
    <property type="term" value="F:ATP binding"/>
    <property type="evidence" value="ECO:0007669"/>
    <property type="project" value="UniProtKB-KW"/>
</dbReference>
<dbReference type="GO" id="GO:0005737">
    <property type="term" value="C:cytoplasm"/>
    <property type="evidence" value="ECO:0007669"/>
    <property type="project" value="InterPro"/>
</dbReference>
<dbReference type="EMBL" id="AFBI03000075">
    <property type="protein sequence ID" value="EJW02365.1"/>
    <property type="molecule type" value="Genomic_DNA"/>
</dbReference>
<dbReference type="FunFam" id="3.30.110.30:FF:000001">
    <property type="entry name" value="Bifunctional glutamate/proline--tRNA ligase"/>
    <property type="match status" value="1"/>
</dbReference>
<dbReference type="Pfam" id="PF03129">
    <property type="entry name" value="HGTP_anticodon"/>
    <property type="match status" value="1"/>
</dbReference>
<comment type="similarity">
    <text evidence="1">Belongs to the class-II aminoacyl-tRNA synthetase family.</text>
</comment>
<dbReference type="STRING" id="1003232.J9DIB4"/>
<dbReference type="PANTHER" id="PTHR43382">
    <property type="entry name" value="PROLYL-TRNA SYNTHETASE"/>
    <property type="match status" value="1"/>
</dbReference>
<reference evidence="12" key="2">
    <citation type="submission" date="2015-07" db="EMBL/GenBank/DDBJ databases">
        <title>Contrasting host-pathogen interactions and genome evolution in two generalist and specialist microsporidian pathogens of mosquitoes.</title>
        <authorList>
            <consortium name="The Broad Institute Genomics Platform"/>
            <consortium name="The Broad Institute Genome Sequencing Center for Infectious Disease"/>
            <person name="Cuomo C.A."/>
            <person name="Sanscrainte N.D."/>
            <person name="Goldberg J.M."/>
            <person name="Heiman D."/>
            <person name="Young S."/>
            <person name="Zeng Q."/>
            <person name="Becnel J.J."/>
            <person name="Birren B.W."/>
        </authorList>
    </citation>
    <scope>NUCLEOTIDE SEQUENCE [LARGE SCALE GENOMIC DNA]</scope>
    <source>
        <strain evidence="12">USNM 41457</strain>
    </source>
</reference>
<reference evidence="11 12" key="1">
    <citation type="submission" date="2011-08" db="EMBL/GenBank/DDBJ databases">
        <authorList>
            <person name="Liu Z.J."/>
            <person name="Shi F.L."/>
            <person name="Lu J.Q."/>
            <person name="Li M."/>
            <person name="Wang Z.L."/>
        </authorList>
    </citation>
    <scope>NUCLEOTIDE SEQUENCE [LARGE SCALE GENOMIC DNA]</scope>
    <source>
        <strain evidence="11 12">USNM 41457</strain>
    </source>
</reference>
<name>J9DIB4_EDHAE</name>
<keyword evidence="4" id="KW-0547">Nucleotide-binding</keyword>
<evidence type="ECO:0000259" key="10">
    <source>
        <dbReference type="SMART" id="SM00946"/>
    </source>
</evidence>
<dbReference type="InterPro" id="IPR016061">
    <property type="entry name" value="Pro-tRNA_ligase_II_C"/>
</dbReference>
<dbReference type="VEuPathDB" id="MicrosporidiaDB:EDEG_03207"/>
<gene>
    <name evidence="11" type="ORF">EDEG_03207</name>
</gene>
<dbReference type="HOGENOM" id="CLU_001882_4_3_1"/>
<sequence length="271" mass="30798">MTKNNSEVKTENKNNADNVDVKLSQDLEKINLNTHKFVYQSSWGLTTRSIGIALMTHSDSVGAVIPPRVSQIQVVIIRCGKSSEEVDEYIKKIQSQLIDQNIRVKLDDRTNVTVGYKFNHWEIRGVPLRLEIGKKDMAENKLVAVKRNKLEKIVLENIDIGVKIRIMLDDMHEEMYNAAKNILDNSIKRVDSWDVFITEINDKNIALISWCGKISCEENIKEESCIRNDAKEVVTMGAKSLCIPFEYQENVKSCIKCGDAGKCIALFGRSY</sequence>
<dbReference type="Gene3D" id="3.30.110.30">
    <property type="entry name" value="C-terminal domain of ProRS"/>
    <property type="match status" value="1"/>
</dbReference>
<dbReference type="AlphaFoldDB" id="J9DIB4"/>
<dbReference type="Pfam" id="PF09180">
    <property type="entry name" value="ProRS-C_1"/>
    <property type="match status" value="1"/>
</dbReference>
<dbReference type="Gene3D" id="3.40.50.800">
    <property type="entry name" value="Anticodon-binding domain"/>
    <property type="match status" value="1"/>
</dbReference>
<organism evidence="11 12">
    <name type="scientific">Edhazardia aedis (strain USNM 41457)</name>
    <name type="common">Microsporidian parasite</name>
    <dbReference type="NCBI Taxonomy" id="1003232"/>
    <lineage>
        <taxon>Eukaryota</taxon>
        <taxon>Fungi</taxon>
        <taxon>Fungi incertae sedis</taxon>
        <taxon>Microsporidia</taxon>
        <taxon>Edhazardia</taxon>
    </lineage>
</organism>
<protein>
    <recommendedName>
        <fullName evidence="2">proline--tRNA ligase</fullName>
        <ecNumber evidence="2">6.1.1.15</ecNumber>
    </recommendedName>
    <alternativeName>
        <fullName evidence="8">Prolyl-tRNA synthetase</fullName>
    </alternativeName>
</protein>
<dbReference type="EC" id="6.1.1.15" evidence="2"/>
<keyword evidence="12" id="KW-1185">Reference proteome</keyword>
<dbReference type="SUPFAM" id="SSF64586">
    <property type="entry name" value="C-terminal domain of ProRS"/>
    <property type="match status" value="1"/>
</dbReference>
<evidence type="ECO:0000256" key="2">
    <source>
        <dbReference type="ARBA" id="ARBA00012831"/>
    </source>
</evidence>
<evidence type="ECO:0000256" key="3">
    <source>
        <dbReference type="ARBA" id="ARBA00022598"/>
    </source>
</evidence>
<dbReference type="InParanoid" id="J9DIB4"/>
<dbReference type="GO" id="GO:0006433">
    <property type="term" value="P:prolyl-tRNA aminoacylation"/>
    <property type="evidence" value="ECO:0007669"/>
    <property type="project" value="InterPro"/>
</dbReference>
<keyword evidence="6" id="KW-0648">Protein biosynthesis</keyword>
<comment type="catalytic activity">
    <reaction evidence="9">
        <text>tRNA(Pro) + L-proline + ATP = L-prolyl-tRNA(Pro) + AMP + diphosphate</text>
        <dbReference type="Rhea" id="RHEA:14305"/>
        <dbReference type="Rhea" id="RHEA-COMP:9700"/>
        <dbReference type="Rhea" id="RHEA-COMP:9702"/>
        <dbReference type="ChEBI" id="CHEBI:30616"/>
        <dbReference type="ChEBI" id="CHEBI:33019"/>
        <dbReference type="ChEBI" id="CHEBI:60039"/>
        <dbReference type="ChEBI" id="CHEBI:78442"/>
        <dbReference type="ChEBI" id="CHEBI:78532"/>
        <dbReference type="ChEBI" id="CHEBI:456215"/>
        <dbReference type="EC" id="6.1.1.15"/>
    </reaction>
</comment>
<dbReference type="SMART" id="SM00946">
    <property type="entry name" value="ProRS-C_1"/>
    <property type="match status" value="1"/>
</dbReference>
<dbReference type="PANTHER" id="PTHR43382:SF2">
    <property type="entry name" value="BIFUNCTIONAL GLUTAMATE_PROLINE--TRNA LIGASE"/>
    <property type="match status" value="1"/>
</dbReference>
<dbReference type="InterPro" id="IPR004499">
    <property type="entry name" value="Pro-tRNA-ligase_IIa_arc-type"/>
</dbReference>
<evidence type="ECO:0000256" key="8">
    <source>
        <dbReference type="ARBA" id="ARBA00029731"/>
    </source>
</evidence>
<evidence type="ECO:0000256" key="5">
    <source>
        <dbReference type="ARBA" id="ARBA00022840"/>
    </source>
</evidence>
<dbReference type="GO" id="GO:0004827">
    <property type="term" value="F:proline-tRNA ligase activity"/>
    <property type="evidence" value="ECO:0007669"/>
    <property type="project" value="UniProtKB-EC"/>
</dbReference>
<dbReference type="OrthoDB" id="1350766at2759"/>
<evidence type="ECO:0000256" key="6">
    <source>
        <dbReference type="ARBA" id="ARBA00022917"/>
    </source>
</evidence>
<dbReference type="FunFam" id="3.40.50.800:FF:000005">
    <property type="entry name" value="bifunctional glutamate/proline--tRNA ligase"/>
    <property type="match status" value="1"/>
</dbReference>